<dbReference type="InterPro" id="IPR019153">
    <property type="entry name" value="DDRGK_dom-contain"/>
</dbReference>
<dbReference type="InterPro" id="IPR036388">
    <property type="entry name" value="WH-like_DNA-bd_sf"/>
</dbReference>
<dbReference type="Gene3D" id="1.10.10.10">
    <property type="entry name" value="Winged helix-like DNA-binding domain superfamily/Winged helix DNA-binding domain"/>
    <property type="match status" value="1"/>
</dbReference>
<comment type="similarity">
    <text evidence="2">Belongs to the DDRGK1 family.</text>
</comment>
<dbReference type="SUPFAM" id="SSF46785">
    <property type="entry name" value="Winged helix' DNA-binding domain"/>
    <property type="match status" value="1"/>
</dbReference>
<keyword evidence="7" id="KW-1133">Transmembrane helix</keyword>
<dbReference type="GO" id="GO:0005789">
    <property type="term" value="C:endoplasmic reticulum membrane"/>
    <property type="evidence" value="ECO:0007669"/>
    <property type="project" value="UniProtKB-SubCell"/>
</dbReference>
<dbReference type="EMBL" id="OE181595">
    <property type="protein sequence ID" value="CAD7573417.1"/>
    <property type="molecule type" value="Genomic_DNA"/>
</dbReference>
<keyword evidence="4" id="KW-0812">Transmembrane</keyword>
<dbReference type="PANTHER" id="PTHR48176">
    <property type="entry name" value="DDRGK DOMAIN-CONTAINING PROTEIN 1"/>
    <property type="match status" value="1"/>
</dbReference>
<evidence type="ECO:0000256" key="8">
    <source>
        <dbReference type="ARBA" id="ARBA00023136"/>
    </source>
</evidence>
<name>A0A7R9J692_TIMCA</name>
<keyword evidence="6" id="KW-0256">Endoplasmic reticulum</keyword>
<feature type="compositionally biased region" description="Basic and acidic residues" evidence="11">
    <location>
        <begin position="157"/>
        <end position="171"/>
    </location>
</feature>
<evidence type="ECO:0000256" key="2">
    <source>
        <dbReference type="ARBA" id="ARBA00009829"/>
    </source>
</evidence>
<keyword evidence="8" id="KW-0472">Membrane</keyword>
<dbReference type="PANTHER" id="PTHR48176:SF1">
    <property type="entry name" value="DDRGK DOMAIN-CONTAINING PROTEIN 1"/>
    <property type="match status" value="1"/>
</dbReference>
<evidence type="ECO:0000256" key="4">
    <source>
        <dbReference type="ARBA" id="ARBA00022692"/>
    </source>
</evidence>
<evidence type="ECO:0000256" key="1">
    <source>
        <dbReference type="ARBA" id="ARBA00004389"/>
    </source>
</evidence>
<evidence type="ECO:0000256" key="10">
    <source>
        <dbReference type="ARBA" id="ARBA00049687"/>
    </source>
</evidence>
<accession>A0A7R9J692</accession>
<comment type="function">
    <text evidence="9">Substrate adapter for ufmylation, the covalent attachment of the ubiquitin-like modifier UFM1 to substrate proteins. Required for ufmylation of Atg9; protects the nervous system during aging, possibly by stabilizing Atg9 and supporting its function.</text>
</comment>
<sequence length="414" mass="47710">MSGTESESSAESISRARKQYLQRGKWKIDVSKKKRSTGEGYVSVQTKRAVETIRIGNPCRCGCFDKVGRDNIEVVFREFRDGGDYELQNSYLAKFTTRVYVRWLRVKDKPSRRLHTVEYTVVHGWKHCKQVLVALFAVNLSAPNIRNGITRGNNYNEPERAVPRRGNEGVRRVGGGRNARARMQARIQALAGDDTDEEDEADEPAAEMEPIDGKIGAKKRAKLEAKAERKTLREAEERLREDRKKRQEQEEEERKKELDRLEAERKKQEDEERRQREEKERQDYEEYLKIKAMFSVEEEGYEEGGGEEEEGNLLQAFINYIKMTKVVVLEDLAAHFKMKTQSVIDRIQELQEQGQLTGVVDDRGKFIYVSQEELEAVAKFVKQRGRVSITELAESSNQLINLNSSVNQAVPTES</sequence>
<dbReference type="Pfam" id="PF09756">
    <property type="entry name" value="DDRGK"/>
    <property type="match status" value="1"/>
</dbReference>
<comment type="subcellular location">
    <subcellularLocation>
        <location evidence="1">Endoplasmic reticulum membrane</location>
        <topology evidence="1">Single-pass membrane protein</topology>
    </subcellularLocation>
</comment>
<feature type="region of interest" description="Disordered" evidence="11">
    <location>
        <begin position="150"/>
        <end position="281"/>
    </location>
</feature>
<dbReference type="GO" id="GO:0044389">
    <property type="term" value="F:ubiquitin-like protein ligase binding"/>
    <property type="evidence" value="ECO:0007669"/>
    <property type="project" value="TreeGrafter"/>
</dbReference>
<evidence type="ECO:0000256" key="7">
    <source>
        <dbReference type="ARBA" id="ARBA00022989"/>
    </source>
</evidence>
<gene>
    <name evidence="12" type="ORF">TCMB3V08_LOCUS6055</name>
</gene>
<keyword evidence="5" id="KW-0833">Ubl conjugation pathway</keyword>
<reference evidence="12" key="1">
    <citation type="submission" date="2020-11" db="EMBL/GenBank/DDBJ databases">
        <authorList>
            <person name="Tran Van P."/>
        </authorList>
    </citation>
    <scope>NUCLEOTIDE SEQUENCE</scope>
</reference>
<dbReference type="InterPro" id="IPR036390">
    <property type="entry name" value="WH_DNA-bd_sf"/>
</dbReference>
<evidence type="ECO:0000313" key="12">
    <source>
        <dbReference type="EMBL" id="CAD7573417.1"/>
    </source>
</evidence>
<feature type="compositionally biased region" description="Acidic residues" evidence="11">
    <location>
        <begin position="193"/>
        <end position="210"/>
    </location>
</feature>
<dbReference type="SMART" id="SM01128">
    <property type="entry name" value="DDRGK"/>
    <property type="match status" value="1"/>
</dbReference>
<dbReference type="InterPro" id="IPR050899">
    <property type="entry name" value="DDRGK_domain-containing"/>
</dbReference>
<feature type="compositionally biased region" description="Basic and acidic residues" evidence="11">
    <location>
        <begin position="222"/>
        <end position="281"/>
    </location>
</feature>
<dbReference type="AlphaFoldDB" id="A0A7R9J692"/>
<comment type="subunit">
    <text evidence="10">Interacts with Atg9; the interaction is transient.</text>
</comment>
<evidence type="ECO:0000256" key="5">
    <source>
        <dbReference type="ARBA" id="ARBA00022786"/>
    </source>
</evidence>
<proteinExistence type="inferred from homology"/>
<protein>
    <recommendedName>
        <fullName evidence="3">DDRGK domain-containing protein 1</fullName>
    </recommendedName>
</protein>
<organism evidence="12">
    <name type="scientific">Timema californicum</name>
    <name type="common">California timema</name>
    <name type="synonym">Walking stick</name>
    <dbReference type="NCBI Taxonomy" id="61474"/>
    <lineage>
        <taxon>Eukaryota</taxon>
        <taxon>Metazoa</taxon>
        <taxon>Ecdysozoa</taxon>
        <taxon>Arthropoda</taxon>
        <taxon>Hexapoda</taxon>
        <taxon>Insecta</taxon>
        <taxon>Pterygota</taxon>
        <taxon>Neoptera</taxon>
        <taxon>Polyneoptera</taxon>
        <taxon>Phasmatodea</taxon>
        <taxon>Timematodea</taxon>
        <taxon>Timematoidea</taxon>
        <taxon>Timematidae</taxon>
        <taxon>Timema</taxon>
    </lineage>
</organism>
<dbReference type="FunFam" id="1.10.10.10:FF:000143">
    <property type="entry name" value="DDRGK domain-containing protein 1"/>
    <property type="match status" value="1"/>
</dbReference>
<evidence type="ECO:0000256" key="3">
    <source>
        <dbReference type="ARBA" id="ARBA00018218"/>
    </source>
</evidence>
<evidence type="ECO:0000256" key="9">
    <source>
        <dbReference type="ARBA" id="ARBA00049608"/>
    </source>
</evidence>
<evidence type="ECO:0000256" key="11">
    <source>
        <dbReference type="SAM" id="MobiDB-lite"/>
    </source>
</evidence>
<evidence type="ECO:0000256" key="6">
    <source>
        <dbReference type="ARBA" id="ARBA00022824"/>
    </source>
</evidence>